<dbReference type="EMBL" id="CM056742">
    <property type="protein sequence ID" value="KAJ8681043.1"/>
    <property type="molecule type" value="Genomic_DNA"/>
</dbReference>
<evidence type="ECO:0000313" key="2">
    <source>
        <dbReference type="Proteomes" id="UP001239111"/>
    </source>
</evidence>
<name>A0ACC2PD88_9HYME</name>
<evidence type="ECO:0000313" key="1">
    <source>
        <dbReference type="EMBL" id="KAJ8681043.1"/>
    </source>
</evidence>
<comment type="caution">
    <text evidence="1">The sequence shown here is derived from an EMBL/GenBank/DDBJ whole genome shotgun (WGS) entry which is preliminary data.</text>
</comment>
<accession>A0ACC2PD88</accession>
<protein>
    <submittedName>
        <fullName evidence="1">Uncharacterized protein</fullName>
    </submittedName>
</protein>
<gene>
    <name evidence="1" type="ORF">QAD02_016830</name>
</gene>
<dbReference type="Proteomes" id="UP001239111">
    <property type="component" value="Chromosome 2"/>
</dbReference>
<organism evidence="1 2">
    <name type="scientific">Eretmocerus hayati</name>
    <dbReference type="NCBI Taxonomy" id="131215"/>
    <lineage>
        <taxon>Eukaryota</taxon>
        <taxon>Metazoa</taxon>
        <taxon>Ecdysozoa</taxon>
        <taxon>Arthropoda</taxon>
        <taxon>Hexapoda</taxon>
        <taxon>Insecta</taxon>
        <taxon>Pterygota</taxon>
        <taxon>Neoptera</taxon>
        <taxon>Endopterygota</taxon>
        <taxon>Hymenoptera</taxon>
        <taxon>Apocrita</taxon>
        <taxon>Proctotrupomorpha</taxon>
        <taxon>Chalcidoidea</taxon>
        <taxon>Aphelinidae</taxon>
        <taxon>Aphelininae</taxon>
        <taxon>Eretmocerus</taxon>
    </lineage>
</organism>
<keyword evidence="2" id="KW-1185">Reference proteome</keyword>
<reference evidence="1" key="1">
    <citation type="submission" date="2023-04" db="EMBL/GenBank/DDBJ databases">
        <title>A chromosome-level genome assembly of the parasitoid wasp Eretmocerus hayati.</title>
        <authorList>
            <person name="Zhong Y."/>
            <person name="Liu S."/>
            <person name="Liu Y."/>
        </authorList>
    </citation>
    <scope>NUCLEOTIDE SEQUENCE</scope>
    <source>
        <strain evidence="1">ZJU_SS_LIU_2023</strain>
    </source>
</reference>
<sequence>MNYGFCDLCVNVAENHEDLKKVLQQLCDAGYNTVAINQTVDESVFNNDKKKKKKDHNEIAVSVVPEPFDLTDLKNEFKDKLNIINRITFSFSDPVKTHSLNQLPVLKKYHLYAVVPKSQAAFQHTCSQLNADIITINSSCSGLRLNRKLYLQATERGCHFEIQYTDIIHTSTRKLAIHNSHLFYTFGKSKNVIISSGADTARLIRNPYDVINLARLLGLNESKAKSSLYQQAHHVILKGEGRCYGKGFFKIQLNPNDDSLEDYSRSIKSKKIKLEHNNLSME</sequence>
<proteinExistence type="predicted"/>